<dbReference type="Proteomes" id="UP000317199">
    <property type="component" value="Chromosome"/>
</dbReference>
<organism evidence="1 2">
    <name type="scientific">Marilutibacter alkalisoli</name>
    <dbReference type="NCBI Taxonomy" id="2591633"/>
    <lineage>
        <taxon>Bacteria</taxon>
        <taxon>Pseudomonadati</taxon>
        <taxon>Pseudomonadota</taxon>
        <taxon>Gammaproteobacteria</taxon>
        <taxon>Lysobacterales</taxon>
        <taxon>Lysobacteraceae</taxon>
        <taxon>Marilutibacter</taxon>
    </lineage>
</organism>
<protein>
    <submittedName>
        <fullName evidence="1">Uncharacterized protein</fullName>
    </submittedName>
</protein>
<dbReference type="KEGG" id="lyj:FKV23_00230"/>
<evidence type="ECO:0000313" key="1">
    <source>
        <dbReference type="EMBL" id="QDH68714.1"/>
    </source>
</evidence>
<name>A0A514BMU3_9GAMM</name>
<proteinExistence type="predicted"/>
<dbReference type="EMBL" id="CP041242">
    <property type="protein sequence ID" value="QDH68714.1"/>
    <property type="molecule type" value="Genomic_DNA"/>
</dbReference>
<dbReference type="AlphaFoldDB" id="A0A514BMU3"/>
<accession>A0A514BMU3</accession>
<dbReference type="RefSeq" id="WP_141622057.1">
    <property type="nucleotide sequence ID" value="NZ_CP041242.1"/>
</dbReference>
<gene>
    <name evidence="1" type="ORF">FKV23_00230</name>
</gene>
<keyword evidence="2" id="KW-1185">Reference proteome</keyword>
<evidence type="ECO:0000313" key="2">
    <source>
        <dbReference type="Proteomes" id="UP000317199"/>
    </source>
</evidence>
<reference evidence="1 2" key="1">
    <citation type="submission" date="2019-06" db="EMBL/GenBank/DDBJ databases">
        <title>Lysobacter alkalisoli sp. nov. isolated from saline-alkali soil.</title>
        <authorList>
            <person name="Sun J.-Q."/>
            <person name="Xu L."/>
        </authorList>
    </citation>
    <scope>NUCLEOTIDE SEQUENCE [LARGE SCALE GENOMIC DNA]</scope>
    <source>
        <strain evidence="1 2">SJ-36</strain>
    </source>
</reference>
<sequence>MVDSNGFDDNWYSIELFSGTPYLAGNNRLAKVENGRIVPVDTGLGRKATTHRLHAREGTLWSIGEEDILACDGRTWTPLVHPDNR</sequence>